<sequence>MSATRSSSRRAIVIVLSIVLVAAAATVAVIFWPKSAKNSTASSSVSSVVAPPTVSAVDPPVTAPAAAVKPLGIKSGKTPTAAGVAKRLAPALAHNALANYTGEVIDAATGTVLWKKDPTTPTAPASTLKLLTGAALLTKVDPASRFTTKVVQGADPGTIILVGGGDVTLSARAANVATVYDGAPTMGDLASQVLASGVKVTKILLDTSYWTNENAGPSNNLAPGWDIKDIAGGAITHMVPLMVDGDRTDPSNETSARTGTPAVTAGKALARALGNATLPVQAESSPGQTPKNAKVLGSVRSQPMSVLLAQALLNSDNVLAEALARQVAISMGGAPSFAGERDAIKIALEDLGFDKTLLSKTTILDGSGLANSTDSTSSDSVPVGLLADIMEAAVTGQVRQANGKVKAVPALRGLLTGLPVAGVSGTLSKAENRFSSAAAKPGIGWVRAKTGSVAVTYALAGYVPDVDGRILVFALNSNGVSAPVRNAQDVFAAALRQCGCT</sequence>
<dbReference type="STRING" id="1090615.SAMN04515671_2422"/>
<dbReference type="AlphaFoldDB" id="A0A1H0NN48"/>
<keyword evidence="4" id="KW-0121">Carboxypeptidase</keyword>
<name>A0A1H0NN48_9ACTN</name>
<dbReference type="GO" id="GO:0004185">
    <property type="term" value="F:serine-type carboxypeptidase activity"/>
    <property type="evidence" value="ECO:0007669"/>
    <property type="project" value="InterPro"/>
</dbReference>
<dbReference type="InterPro" id="IPR012338">
    <property type="entry name" value="Beta-lactam/transpept-like"/>
</dbReference>
<keyword evidence="3" id="KW-0812">Transmembrane</keyword>
<dbReference type="PRINTS" id="PR00922">
    <property type="entry name" value="DADACBPTASE3"/>
</dbReference>
<accession>A0A1H0NN48</accession>
<evidence type="ECO:0000256" key="3">
    <source>
        <dbReference type="SAM" id="Phobius"/>
    </source>
</evidence>
<evidence type="ECO:0000256" key="1">
    <source>
        <dbReference type="ARBA" id="ARBA00006096"/>
    </source>
</evidence>
<keyword evidence="5" id="KW-1185">Reference proteome</keyword>
<dbReference type="PANTHER" id="PTHR30023">
    <property type="entry name" value="D-ALANYL-D-ALANINE CARBOXYPEPTIDASE"/>
    <property type="match status" value="1"/>
</dbReference>
<dbReference type="PANTHER" id="PTHR30023:SF0">
    <property type="entry name" value="PENICILLIN-SENSITIVE CARBOXYPEPTIDASE A"/>
    <property type="match status" value="1"/>
</dbReference>
<feature type="transmembrane region" description="Helical" evidence="3">
    <location>
        <begin position="12"/>
        <end position="32"/>
    </location>
</feature>
<protein>
    <submittedName>
        <fullName evidence="4">D-alanyl-D-alanine carboxypeptidase / D-alanyl-D-alanine-endopeptidase (Penicillin-binding protein 4)</fullName>
    </submittedName>
</protein>
<reference evidence="4 5" key="1">
    <citation type="submission" date="2016-10" db="EMBL/GenBank/DDBJ databases">
        <authorList>
            <person name="de Groot N.N."/>
        </authorList>
    </citation>
    <scope>NUCLEOTIDE SEQUENCE [LARGE SCALE GENOMIC DNA]</scope>
    <source>
        <strain evidence="5">P4-7,KCTC 19426,CECT 7604</strain>
    </source>
</reference>
<proteinExistence type="inferred from homology"/>
<dbReference type="OrthoDB" id="56883at2"/>
<organism evidence="4 5">
    <name type="scientific">Nakamurella panacisegetis</name>
    <dbReference type="NCBI Taxonomy" id="1090615"/>
    <lineage>
        <taxon>Bacteria</taxon>
        <taxon>Bacillati</taxon>
        <taxon>Actinomycetota</taxon>
        <taxon>Actinomycetes</taxon>
        <taxon>Nakamurellales</taxon>
        <taxon>Nakamurellaceae</taxon>
        <taxon>Nakamurella</taxon>
    </lineage>
</organism>
<keyword evidence="4" id="KW-0645">Protease</keyword>
<evidence type="ECO:0000256" key="2">
    <source>
        <dbReference type="ARBA" id="ARBA00022801"/>
    </source>
</evidence>
<dbReference type="Pfam" id="PF02113">
    <property type="entry name" value="Peptidase_S13"/>
    <property type="match status" value="1"/>
</dbReference>
<keyword evidence="2" id="KW-0378">Hydrolase</keyword>
<dbReference type="GO" id="GO:0000270">
    <property type="term" value="P:peptidoglycan metabolic process"/>
    <property type="evidence" value="ECO:0007669"/>
    <property type="project" value="TreeGrafter"/>
</dbReference>
<dbReference type="Proteomes" id="UP000198741">
    <property type="component" value="Chromosome I"/>
</dbReference>
<comment type="similarity">
    <text evidence="1">Belongs to the peptidase S13 family.</text>
</comment>
<dbReference type="SUPFAM" id="SSF56601">
    <property type="entry name" value="beta-lactamase/transpeptidase-like"/>
    <property type="match status" value="1"/>
</dbReference>
<dbReference type="InterPro" id="IPR000667">
    <property type="entry name" value="Peptidase_S13"/>
</dbReference>
<keyword evidence="3" id="KW-1133">Transmembrane helix</keyword>
<evidence type="ECO:0000313" key="4">
    <source>
        <dbReference type="EMBL" id="SDO94167.1"/>
    </source>
</evidence>
<dbReference type="RefSeq" id="WP_157695377.1">
    <property type="nucleotide sequence ID" value="NZ_LT629710.1"/>
</dbReference>
<dbReference type="EMBL" id="LT629710">
    <property type="protein sequence ID" value="SDO94167.1"/>
    <property type="molecule type" value="Genomic_DNA"/>
</dbReference>
<gene>
    <name evidence="4" type="ORF">SAMN04515671_2422</name>
</gene>
<dbReference type="Gene3D" id="3.40.710.10">
    <property type="entry name" value="DD-peptidase/beta-lactamase superfamily"/>
    <property type="match status" value="2"/>
</dbReference>
<dbReference type="GO" id="GO:0006508">
    <property type="term" value="P:proteolysis"/>
    <property type="evidence" value="ECO:0007669"/>
    <property type="project" value="InterPro"/>
</dbReference>
<evidence type="ECO:0000313" key="5">
    <source>
        <dbReference type="Proteomes" id="UP000198741"/>
    </source>
</evidence>
<keyword evidence="3" id="KW-0472">Membrane</keyword>